<dbReference type="Gene3D" id="2.40.50.140">
    <property type="entry name" value="Nucleic acid-binding proteins"/>
    <property type="match status" value="1"/>
</dbReference>
<dbReference type="GO" id="GO:0005737">
    <property type="term" value="C:cytoplasm"/>
    <property type="evidence" value="ECO:0007669"/>
    <property type="project" value="UniProtKB-SubCell"/>
</dbReference>
<evidence type="ECO:0000256" key="3">
    <source>
        <dbReference type="ARBA" id="ARBA00022741"/>
    </source>
</evidence>
<keyword evidence="2 7" id="KW-0436">Ligase</keyword>
<dbReference type="InterPro" id="IPR012340">
    <property type="entry name" value="NA-bd_OB-fold"/>
</dbReference>
<evidence type="ECO:0000256" key="1">
    <source>
        <dbReference type="ARBA" id="ARBA00008226"/>
    </source>
</evidence>
<dbReference type="InterPro" id="IPR004522">
    <property type="entry name" value="Asn-tRNA-ligase"/>
</dbReference>
<gene>
    <name evidence="7 9" type="primary">asnS</name>
    <name evidence="9" type="ORF">CCYN74_100194</name>
</gene>
<proteinExistence type="inferred from homology"/>
<dbReference type="CDD" id="cd04318">
    <property type="entry name" value="EcAsnRS_like_N"/>
    <property type="match status" value="1"/>
</dbReference>
<dbReference type="Gene3D" id="3.30.930.10">
    <property type="entry name" value="Bira Bifunctional Protein, Domain 2"/>
    <property type="match status" value="1"/>
</dbReference>
<dbReference type="EC" id="6.1.1.22" evidence="7"/>
<dbReference type="EMBL" id="CDOG01000002">
    <property type="protein sequence ID" value="CEN34575.1"/>
    <property type="molecule type" value="Genomic_DNA"/>
</dbReference>
<protein>
    <recommendedName>
        <fullName evidence="7">Asparagine--tRNA ligase</fullName>
        <ecNumber evidence="7">6.1.1.22</ecNumber>
    </recommendedName>
    <alternativeName>
        <fullName evidence="7">Asparaginyl-tRNA synthetase</fullName>
        <shortName evidence="7">AsnRS</shortName>
    </alternativeName>
</protein>
<dbReference type="PROSITE" id="PS50862">
    <property type="entry name" value="AA_TRNA_LIGASE_II"/>
    <property type="match status" value="1"/>
</dbReference>
<comment type="subunit">
    <text evidence="7">Homodimer.</text>
</comment>
<dbReference type="SUPFAM" id="SSF50249">
    <property type="entry name" value="Nucleic acid-binding proteins"/>
    <property type="match status" value="1"/>
</dbReference>
<comment type="catalytic activity">
    <reaction evidence="7">
        <text>tRNA(Asn) + L-asparagine + ATP = L-asparaginyl-tRNA(Asn) + AMP + diphosphate + H(+)</text>
        <dbReference type="Rhea" id="RHEA:11180"/>
        <dbReference type="Rhea" id="RHEA-COMP:9659"/>
        <dbReference type="Rhea" id="RHEA-COMP:9674"/>
        <dbReference type="ChEBI" id="CHEBI:15378"/>
        <dbReference type="ChEBI" id="CHEBI:30616"/>
        <dbReference type="ChEBI" id="CHEBI:33019"/>
        <dbReference type="ChEBI" id="CHEBI:58048"/>
        <dbReference type="ChEBI" id="CHEBI:78442"/>
        <dbReference type="ChEBI" id="CHEBI:78515"/>
        <dbReference type="ChEBI" id="CHEBI:456215"/>
        <dbReference type="EC" id="6.1.1.22"/>
    </reaction>
</comment>
<keyword evidence="3 7" id="KW-0547">Nucleotide-binding</keyword>
<name>A0A0B7H5B3_9FLAO</name>
<evidence type="ECO:0000259" key="8">
    <source>
        <dbReference type="PROSITE" id="PS50862"/>
    </source>
</evidence>
<dbReference type="InterPro" id="IPR004364">
    <property type="entry name" value="Aa-tRNA-synt_II"/>
</dbReference>
<dbReference type="Pfam" id="PF01336">
    <property type="entry name" value="tRNA_anti-codon"/>
    <property type="match status" value="1"/>
</dbReference>
<evidence type="ECO:0000313" key="9">
    <source>
        <dbReference type="EMBL" id="CEN34575.1"/>
    </source>
</evidence>
<evidence type="ECO:0000256" key="4">
    <source>
        <dbReference type="ARBA" id="ARBA00022840"/>
    </source>
</evidence>
<dbReference type="GO" id="GO:0004816">
    <property type="term" value="F:asparagine-tRNA ligase activity"/>
    <property type="evidence" value="ECO:0007669"/>
    <property type="project" value="UniProtKB-UniRule"/>
</dbReference>
<comment type="similarity">
    <text evidence="1 7">Belongs to the class-II aminoacyl-tRNA synthetase family.</text>
</comment>
<dbReference type="RefSeq" id="WP_041995774.1">
    <property type="nucleotide sequence ID" value="NZ_CDOG01000002.1"/>
</dbReference>
<dbReference type="GO" id="GO:0003676">
    <property type="term" value="F:nucleic acid binding"/>
    <property type="evidence" value="ECO:0007669"/>
    <property type="project" value="InterPro"/>
</dbReference>
<accession>A0A0B7H5B3</accession>
<dbReference type="GO" id="GO:0006421">
    <property type="term" value="P:asparaginyl-tRNA aminoacylation"/>
    <property type="evidence" value="ECO:0007669"/>
    <property type="project" value="UniProtKB-UniRule"/>
</dbReference>
<dbReference type="PANTHER" id="PTHR22594">
    <property type="entry name" value="ASPARTYL/LYSYL-TRNA SYNTHETASE"/>
    <property type="match status" value="1"/>
</dbReference>
<dbReference type="PANTHER" id="PTHR22594:SF34">
    <property type="entry name" value="ASPARAGINE--TRNA LIGASE, MITOCHONDRIAL-RELATED"/>
    <property type="match status" value="1"/>
</dbReference>
<dbReference type="FunFam" id="3.30.930.10:FF:000016">
    <property type="entry name" value="Asparagine--tRNA ligase"/>
    <property type="match status" value="1"/>
</dbReference>
<dbReference type="HAMAP" id="MF_00534">
    <property type="entry name" value="Asn_tRNA_synth"/>
    <property type="match status" value="1"/>
</dbReference>
<dbReference type="AlphaFoldDB" id="A0A0B7H5B3"/>
<dbReference type="OrthoDB" id="9762036at2"/>
<keyword evidence="4 7" id="KW-0067">ATP-binding</keyword>
<dbReference type="InterPro" id="IPR045864">
    <property type="entry name" value="aa-tRNA-synth_II/BPL/LPL"/>
</dbReference>
<keyword evidence="6 7" id="KW-0030">Aminoacyl-tRNA synthetase</keyword>
<dbReference type="SUPFAM" id="SSF55681">
    <property type="entry name" value="Class II aaRS and biotin synthetases"/>
    <property type="match status" value="1"/>
</dbReference>
<dbReference type="Proteomes" id="UP000038083">
    <property type="component" value="Unassembled WGS sequence"/>
</dbReference>
<evidence type="ECO:0000256" key="6">
    <source>
        <dbReference type="ARBA" id="ARBA00023146"/>
    </source>
</evidence>
<evidence type="ECO:0000256" key="5">
    <source>
        <dbReference type="ARBA" id="ARBA00022917"/>
    </source>
</evidence>
<keyword evidence="7" id="KW-0963">Cytoplasm</keyword>
<comment type="subcellular location">
    <subcellularLocation>
        <location evidence="7">Cytoplasm</location>
    </subcellularLocation>
</comment>
<keyword evidence="5 7" id="KW-0648">Protein biosynthesis</keyword>
<dbReference type="PRINTS" id="PR01042">
    <property type="entry name" value="TRNASYNTHASP"/>
</dbReference>
<dbReference type="NCBIfam" id="NF003037">
    <property type="entry name" value="PRK03932.1"/>
    <property type="match status" value="1"/>
</dbReference>
<dbReference type="InterPro" id="IPR002312">
    <property type="entry name" value="Asp/Asn-tRNA-synth_IIb"/>
</dbReference>
<evidence type="ECO:0000256" key="7">
    <source>
        <dbReference type="HAMAP-Rule" id="MF_00534"/>
    </source>
</evidence>
<reference evidence="9 10" key="1">
    <citation type="submission" date="2015-01" db="EMBL/GenBank/DDBJ databases">
        <authorList>
            <person name="Xiang T."/>
            <person name="Song Y."/>
            <person name="Huang L."/>
            <person name="Wang B."/>
            <person name="Wu P."/>
        </authorList>
    </citation>
    <scope>NUCLEOTIDE SEQUENCE [LARGE SCALE GENOMIC DNA]</scope>
    <source>
        <strain evidence="9 10">Ccy74</strain>
    </source>
</reference>
<dbReference type="InterPro" id="IPR004365">
    <property type="entry name" value="NA-bd_OB_tRNA"/>
</dbReference>
<dbReference type="GO" id="GO:0005524">
    <property type="term" value="F:ATP binding"/>
    <property type="evidence" value="ECO:0007669"/>
    <property type="project" value="UniProtKB-UniRule"/>
</dbReference>
<organism evidence="9 10">
    <name type="scientific">Capnocytophaga cynodegmi</name>
    <dbReference type="NCBI Taxonomy" id="28189"/>
    <lineage>
        <taxon>Bacteria</taxon>
        <taxon>Pseudomonadati</taxon>
        <taxon>Bacteroidota</taxon>
        <taxon>Flavobacteriia</taxon>
        <taxon>Flavobacteriales</taxon>
        <taxon>Flavobacteriaceae</taxon>
        <taxon>Capnocytophaga</taxon>
    </lineage>
</organism>
<evidence type="ECO:0000256" key="2">
    <source>
        <dbReference type="ARBA" id="ARBA00022598"/>
    </source>
</evidence>
<feature type="domain" description="Aminoacyl-transfer RNA synthetases class-II family profile" evidence="8">
    <location>
        <begin position="130"/>
        <end position="466"/>
    </location>
</feature>
<dbReference type="InterPro" id="IPR006195">
    <property type="entry name" value="aa-tRNA-synth_II"/>
</dbReference>
<evidence type="ECO:0000313" key="10">
    <source>
        <dbReference type="Proteomes" id="UP000038083"/>
    </source>
</evidence>
<dbReference type="NCBIfam" id="TIGR00457">
    <property type="entry name" value="asnS"/>
    <property type="match status" value="1"/>
</dbReference>
<dbReference type="Pfam" id="PF00152">
    <property type="entry name" value="tRNA-synt_2"/>
    <property type="match status" value="1"/>
</dbReference>
<sequence>MYISIKKLLNEGKTAQEVTLKGWVRTFRSNRFIALNDGSTIENVQVVVDFENTPEELLKRITTGAAIEVKGSVVESQGKGQSIEIQATEIHILGDSNPEEYPIQPKKHSFEFLRENAHLRVRTNVFGAIMRVRSVLAFAIHDYFQQNGFFYVNTPIITGSDAEGAGEMFRVTTLDAKNPPLTEEGKVDFKKDFFGRETNLTVSGQLEGETFAMALGKIYTFGPTFRAENSNTSRHLAEFWMIEPEVAFLDLDGNMDLAEDFIKYVLKYTLERCREDIDFLNKRFLEEEKTKPQNERSSMSLIEKLEFVINNDFKRVSYTEAIDILKNSNHNKKKKFQYIIDEWGADLQSEHERYLVEKHFQSPVILFDYPAKIKAFYMRLNEDGKTVRAMDILFPGIGEIVGGSQREERYDVLVEKIKTMGIDEQELWWYLDLRKFGTAVHSGFGLGFERLVLFATGMTNIRDVIPFPRTPQNAEF</sequence>
<dbReference type="CDD" id="cd00776">
    <property type="entry name" value="AsxRS_core"/>
    <property type="match status" value="1"/>
</dbReference>